<evidence type="ECO:0000256" key="7">
    <source>
        <dbReference type="ARBA" id="ARBA00023242"/>
    </source>
</evidence>
<comment type="caution">
    <text evidence="10">The sequence shown here is derived from an EMBL/GenBank/DDBJ whole genome shotgun (WGS) entry which is preliminary data.</text>
</comment>
<protein>
    <recommendedName>
        <fullName evidence="9">CBF1-interacting co-repressor CIR N-terminal domain-containing protein</fullName>
    </recommendedName>
</protein>
<keyword evidence="11" id="KW-1185">Reference proteome</keyword>
<dbReference type="OMA" id="SWHPHTM"/>
<accession>A8PVJ6</accession>
<feature type="region of interest" description="Disordered" evidence="8">
    <location>
        <begin position="142"/>
        <end position="321"/>
    </location>
</feature>
<dbReference type="InterPro" id="IPR019339">
    <property type="entry name" value="CIR_N_dom"/>
</dbReference>
<evidence type="ECO:0000313" key="11">
    <source>
        <dbReference type="Proteomes" id="UP000008837"/>
    </source>
</evidence>
<dbReference type="SMART" id="SM01083">
    <property type="entry name" value="Cir_N"/>
    <property type="match status" value="1"/>
</dbReference>
<organism evidence="10 11">
    <name type="scientific">Malassezia globosa (strain ATCC MYA-4612 / CBS 7966)</name>
    <name type="common">Dandruff-associated fungus</name>
    <dbReference type="NCBI Taxonomy" id="425265"/>
    <lineage>
        <taxon>Eukaryota</taxon>
        <taxon>Fungi</taxon>
        <taxon>Dikarya</taxon>
        <taxon>Basidiomycota</taxon>
        <taxon>Ustilaginomycotina</taxon>
        <taxon>Malasseziomycetes</taxon>
        <taxon>Malasseziales</taxon>
        <taxon>Malasseziaceae</taxon>
        <taxon>Malassezia</taxon>
    </lineage>
</organism>
<feature type="region of interest" description="Disordered" evidence="8">
    <location>
        <begin position="103"/>
        <end position="130"/>
    </location>
</feature>
<gene>
    <name evidence="10" type="ORF">MGL_0888</name>
</gene>
<keyword evidence="7" id="KW-0539">Nucleus</keyword>
<dbReference type="InterPro" id="IPR022209">
    <property type="entry name" value="CWC25"/>
</dbReference>
<feature type="compositionally biased region" description="Basic and acidic residues" evidence="8">
    <location>
        <begin position="35"/>
        <end position="61"/>
    </location>
</feature>
<evidence type="ECO:0000313" key="10">
    <source>
        <dbReference type="EMBL" id="EDP44406.1"/>
    </source>
</evidence>
<feature type="compositionally biased region" description="Basic and acidic residues" evidence="8">
    <location>
        <begin position="171"/>
        <end position="184"/>
    </location>
</feature>
<keyword evidence="3" id="KW-0507">mRNA processing</keyword>
<comment type="subcellular location">
    <subcellularLocation>
        <location evidence="1">Nucleus</location>
    </subcellularLocation>
</comment>
<dbReference type="Pfam" id="PF10197">
    <property type="entry name" value="Cir_N"/>
    <property type="match status" value="1"/>
</dbReference>
<dbReference type="VEuPathDB" id="FungiDB:MGL_0888"/>
<dbReference type="KEGG" id="mgl:MGL_0888"/>
<evidence type="ECO:0000256" key="8">
    <source>
        <dbReference type="SAM" id="MobiDB-lite"/>
    </source>
</evidence>
<dbReference type="PANTHER" id="PTHR16196">
    <property type="entry name" value="CELL CYCLE CONTROL PROTEIN CWF25"/>
    <property type="match status" value="1"/>
</dbReference>
<feature type="region of interest" description="Disordered" evidence="8">
    <location>
        <begin position="352"/>
        <end position="384"/>
    </location>
</feature>
<keyword evidence="6" id="KW-0508">mRNA splicing</keyword>
<dbReference type="GO" id="GO:0005684">
    <property type="term" value="C:U2-type spliceosomal complex"/>
    <property type="evidence" value="ECO:0007669"/>
    <property type="project" value="TreeGrafter"/>
</dbReference>
<dbReference type="InterPro" id="IPR051376">
    <property type="entry name" value="CWC25_splicing_factor"/>
</dbReference>
<feature type="region of interest" description="Disordered" evidence="8">
    <location>
        <begin position="35"/>
        <end position="67"/>
    </location>
</feature>
<feature type="compositionally biased region" description="Polar residues" evidence="8">
    <location>
        <begin position="103"/>
        <end position="124"/>
    </location>
</feature>
<dbReference type="OrthoDB" id="21123at2759"/>
<dbReference type="Pfam" id="PF12542">
    <property type="entry name" value="CWC25"/>
    <property type="match status" value="1"/>
</dbReference>
<dbReference type="InParanoid" id="A8PVJ6"/>
<name>A8PVJ6_MALGO</name>
<evidence type="ECO:0000256" key="3">
    <source>
        <dbReference type="ARBA" id="ARBA00022664"/>
    </source>
</evidence>
<dbReference type="PANTHER" id="PTHR16196:SF0">
    <property type="entry name" value="PRE-MRNA-SPLICING FACTOR CWC25 HOMOLOG"/>
    <property type="match status" value="1"/>
</dbReference>
<dbReference type="RefSeq" id="XP_001731620.1">
    <property type="nucleotide sequence ID" value="XM_001731568.1"/>
</dbReference>
<comment type="similarity">
    <text evidence="2">Belongs to the CWC25 family.</text>
</comment>
<keyword evidence="5" id="KW-0175">Coiled coil</keyword>
<feature type="domain" description="CBF1-interacting co-repressor CIR N-terminal" evidence="9">
    <location>
        <begin position="11"/>
        <end position="47"/>
    </location>
</feature>
<dbReference type="AlphaFoldDB" id="A8PVJ6"/>
<dbReference type="EMBL" id="AAYY01000003">
    <property type="protein sequence ID" value="EDP44406.1"/>
    <property type="molecule type" value="Genomic_DNA"/>
</dbReference>
<reference evidence="10 11" key="1">
    <citation type="journal article" date="2007" name="Proc. Natl. Acad. Sci. U.S.A.">
        <title>Dandruff-associated Malassezia genomes reveal convergent and divergent virulence traits shared with plant and human fungal pathogens.</title>
        <authorList>
            <person name="Xu J."/>
            <person name="Saunders C.W."/>
            <person name="Hu P."/>
            <person name="Grant R.A."/>
            <person name="Boekhout T."/>
            <person name="Kuramae E.E."/>
            <person name="Kronstad J.W."/>
            <person name="Deangelis Y.M."/>
            <person name="Reeder N.L."/>
            <person name="Johnstone K.R."/>
            <person name="Leland M."/>
            <person name="Fieno A.M."/>
            <person name="Begley W.M."/>
            <person name="Sun Y."/>
            <person name="Lacey M.P."/>
            <person name="Chaudhary T."/>
            <person name="Keough T."/>
            <person name="Chu L."/>
            <person name="Sears R."/>
            <person name="Yuan B."/>
            <person name="Dawson T.L.Jr."/>
        </authorList>
    </citation>
    <scope>NUCLEOTIDE SEQUENCE [LARGE SCALE GENOMIC DNA]</scope>
    <source>
        <strain evidence="11">ATCC MYA-4612 / CBS 7966</strain>
    </source>
</reference>
<feature type="compositionally biased region" description="Basic and acidic residues" evidence="8">
    <location>
        <begin position="352"/>
        <end position="374"/>
    </location>
</feature>
<dbReference type="GO" id="GO:0000398">
    <property type="term" value="P:mRNA splicing, via spliceosome"/>
    <property type="evidence" value="ECO:0007669"/>
    <property type="project" value="TreeGrafter"/>
</dbReference>
<feature type="region of interest" description="Disordered" evidence="8">
    <location>
        <begin position="396"/>
        <end position="422"/>
    </location>
</feature>
<evidence type="ECO:0000256" key="1">
    <source>
        <dbReference type="ARBA" id="ARBA00004123"/>
    </source>
</evidence>
<feature type="region of interest" description="Disordered" evidence="8">
    <location>
        <begin position="1"/>
        <end position="21"/>
    </location>
</feature>
<evidence type="ECO:0000256" key="6">
    <source>
        <dbReference type="ARBA" id="ARBA00023187"/>
    </source>
</evidence>
<evidence type="ECO:0000256" key="2">
    <source>
        <dbReference type="ARBA" id="ARBA00006695"/>
    </source>
</evidence>
<evidence type="ECO:0000256" key="4">
    <source>
        <dbReference type="ARBA" id="ARBA00022728"/>
    </source>
</evidence>
<sequence length="422" mass="50487">MGAGDLNVKKSWHPRLQKNQEKVWLHEQEAAAENKKLEELRKEREQERQMQELQRIHEAAGGKRRPERVEWMYATPATSSGPSEAELEEYLLGKKRVDKLLQGNETARLSRTSDPSAQESSDVSSARDLAQKIREDPLFAIKKQEQAMQEMLMKDPTRLRQMRARLGLPDDEPRHNHHSHEERSRHRHRHERRSHHGRVSRSHARRDDGVGEREYCEGRHRRHREHSRRYDEGDRRKDDRYRDARNEDRHAHDYDRNKRHNDDHYRHRHVREDGRYPAHDRHSWQDERGRRPNWEERNERHSHDTLSRQRSRSPDDRQRVVDAQEREAKLAAMMQDAKTMDANRDAMIRHVSEQENREHQEEEKRRDLAHDKTQWRKGGGTGRASFLIDQQRNLWGESSGGMDLEERLRRSRHALQPVGDDG</sequence>
<evidence type="ECO:0000256" key="5">
    <source>
        <dbReference type="ARBA" id="ARBA00023054"/>
    </source>
</evidence>
<proteinExistence type="inferred from homology"/>
<dbReference type="Proteomes" id="UP000008837">
    <property type="component" value="Unassembled WGS sequence"/>
</dbReference>
<dbReference type="STRING" id="425265.A8PVJ6"/>
<keyword evidence="4" id="KW-0747">Spliceosome</keyword>
<feature type="compositionally biased region" description="Basic and acidic residues" evidence="8">
    <location>
        <begin position="205"/>
        <end position="218"/>
    </location>
</feature>
<evidence type="ECO:0000259" key="9">
    <source>
        <dbReference type="SMART" id="SM01083"/>
    </source>
</evidence>
<feature type="compositionally biased region" description="Basic residues" evidence="8">
    <location>
        <begin position="185"/>
        <end position="204"/>
    </location>
</feature>
<feature type="compositionally biased region" description="Basic and acidic residues" evidence="8">
    <location>
        <begin position="228"/>
        <end position="321"/>
    </location>
</feature>
<dbReference type="GeneID" id="5855926"/>